<dbReference type="InterPro" id="IPR036691">
    <property type="entry name" value="Endo/exonu/phosph_ase_sf"/>
</dbReference>
<dbReference type="PANTHER" id="PTHR35218:SF9">
    <property type="entry name" value="ENDONUCLEASE_EXONUCLEASE_PHOSPHATASE DOMAIN-CONTAINING PROTEIN"/>
    <property type="match status" value="1"/>
</dbReference>
<dbReference type="Proteomes" id="UP001497516">
    <property type="component" value="Chromosome 2"/>
</dbReference>
<dbReference type="EMBL" id="OZ034815">
    <property type="protein sequence ID" value="CAL1372534.1"/>
    <property type="molecule type" value="Genomic_DNA"/>
</dbReference>
<evidence type="ECO:0000313" key="3">
    <source>
        <dbReference type="Proteomes" id="UP001497516"/>
    </source>
</evidence>
<name>A0AAV2DF85_9ROSI</name>
<accession>A0AAV2DF85</accession>
<gene>
    <name evidence="2" type="ORF">LTRI10_LOCUS14535</name>
</gene>
<dbReference type="InterPro" id="IPR005135">
    <property type="entry name" value="Endo/exonuclease/phosphatase"/>
</dbReference>
<dbReference type="Gene3D" id="3.60.10.10">
    <property type="entry name" value="Endonuclease/exonuclease/phosphatase"/>
    <property type="match status" value="1"/>
</dbReference>
<protein>
    <recommendedName>
        <fullName evidence="1">Endonuclease/exonuclease/phosphatase domain-containing protein</fullName>
    </recommendedName>
</protein>
<reference evidence="2 3" key="1">
    <citation type="submission" date="2024-04" db="EMBL/GenBank/DDBJ databases">
        <authorList>
            <person name="Fracassetti M."/>
        </authorList>
    </citation>
    <scope>NUCLEOTIDE SEQUENCE [LARGE SCALE GENOMIC DNA]</scope>
</reference>
<evidence type="ECO:0000259" key="1">
    <source>
        <dbReference type="Pfam" id="PF03372"/>
    </source>
</evidence>
<dbReference type="Pfam" id="PF03372">
    <property type="entry name" value="Exo_endo_phos"/>
    <property type="match status" value="1"/>
</dbReference>
<dbReference type="GO" id="GO:0003824">
    <property type="term" value="F:catalytic activity"/>
    <property type="evidence" value="ECO:0007669"/>
    <property type="project" value="InterPro"/>
</dbReference>
<sequence length="296" mass="33333">MVCRDDSTYFPFSSLLVFGLLMDKLKIFSWNVGGAGSKAFSRALKLAIQSHRPDFVVLQEPQISGEAANRVCDRLGFPNSIRVEAEGRMGGVWVFWDAGVFSVELFSACTQQISLRVSQPTGSSWMLTAVYASPRMSEQSRLWDSIVAQSHYIDIPWLLTGGFNAISSPDEKSGPPKSNTLRRCQVFTDRMNLAELVDLGFSGPKYTWSRGDQQQTYKASRLDRSLCNLRWNTSYPNTSVVHLPRFHSDHNPILTTVELQQGHQSLPRQFKFEAAWLTNDSLQEVVTESWNPSCPL</sequence>
<proteinExistence type="predicted"/>
<keyword evidence="3" id="KW-1185">Reference proteome</keyword>
<dbReference type="PANTHER" id="PTHR35218">
    <property type="entry name" value="RNASE H DOMAIN-CONTAINING PROTEIN"/>
    <property type="match status" value="1"/>
</dbReference>
<evidence type="ECO:0000313" key="2">
    <source>
        <dbReference type="EMBL" id="CAL1372534.1"/>
    </source>
</evidence>
<feature type="domain" description="Endonuclease/exonuclease/phosphatase" evidence="1">
    <location>
        <begin position="29"/>
        <end position="238"/>
    </location>
</feature>
<dbReference type="SUPFAM" id="SSF56219">
    <property type="entry name" value="DNase I-like"/>
    <property type="match status" value="1"/>
</dbReference>
<dbReference type="AlphaFoldDB" id="A0AAV2DF85"/>
<organism evidence="2 3">
    <name type="scientific">Linum trigynum</name>
    <dbReference type="NCBI Taxonomy" id="586398"/>
    <lineage>
        <taxon>Eukaryota</taxon>
        <taxon>Viridiplantae</taxon>
        <taxon>Streptophyta</taxon>
        <taxon>Embryophyta</taxon>
        <taxon>Tracheophyta</taxon>
        <taxon>Spermatophyta</taxon>
        <taxon>Magnoliopsida</taxon>
        <taxon>eudicotyledons</taxon>
        <taxon>Gunneridae</taxon>
        <taxon>Pentapetalae</taxon>
        <taxon>rosids</taxon>
        <taxon>fabids</taxon>
        <taxon>Malpighiales</taxon>
        <taxon>Linaceae</taxon>
        <taxon>Linum</taxon>
    </lineage>
</organism>